<keyword evidence="1" id="KW-0175">Coiled coil</keyword>
<dbReference type="STRING" id="1908237.BEN47_06150"/>
<feature type="coiled-coil region" evidence="1">
    <location>
        <begin position="76"/>
        <end position="123"/>
    </location>
</feature>
<evidence type="ECO:0000313" key="3">
    <source>
        <dbReference type="EMBL" id="OGX80836.1"/>
    </source>
</evidence>
<feature type="domain" description="Tape measure protein N-terminal" evidence="2">
    <location>
        <begin position="221"/>
        <end position="404"/>
    </location>
</feature>
<reference evidence="3 4" key="1">
    <citation type="submission" date="2016-08" db="EMBL/GenBank/DDBJ databases">
        <title>Hymenobacter coccineus sp. nov., Hymenobacter lapidarius sp. nov. and Hymenobacter glacialis sp. nov., isolated from Antarctic soil.</title>
        <authorList>
            <person name="Sedlacek I."/>
            <person name="Kralova S."/>
            <person name="Kyrova K."/>
            <person name="Maslanova I."/>
            <person name="Stankova E."/>
            <person name="Vrbovska V."/>
            <person name="Nemec M."/>
            <person name="Bartak M."/>
            <person name="Svec P."/>
            <person name="Busse H.-J."/>
            <person name="Pantucek R."/>
        </authorList>
    </citation>
    <scope>NUCLEOTIDE SEQUENCE [LARGE SCALE GENOMIC DNA]</scope>
    <source>
        <strain evidence="3 4">CCM 8643</strain>
    </source>
</reference>
<gene>
    <name evidence="3" type="ORF">BEN47_06150</name>
</gene>
<sequence length="1284" mass="137790">MPTDLGQLYSFDPSEIVAGLAKIGQADVALREGLRQSGAVATNSFAEAAKAATAYSDQLAGTTAEYRAAAAATASAREAVRQLTAANRELAAAQKASGSADEVKRLGREIEKNTARIREAKAAILENRAATEQERAAVLAVRDARRLQTNATKEAAAAAKDLNVQVKAEAAARKEAATARQQPANDSAGSSGGFFGSLLGKVGPLAAGLVTVNAVVDKIKQGISNFAALSGLQATLVGVAGSVREGGREFAYVKAQADALGVPLLTLGKAYTGIFTAGKEANFTAAETRDIFEAVAGEAKVLQKSDAELEQALRAVQQIMSKGKLTAEELRGQLGDVLPDATAKAAKALGVTTAELDKMLQKGTITARDFLPKFAAEIKRTYGDATANAATQLGSNISRINTFLQESSAKLGAFFAPAIKYVAEFVSSAKLASDATAQEQVELEESLVAITSLNVGNAERTRLIKELQAEYPALLGNINAEKVGNDELSTAIDKVSASLVNRIVLEKQQEKIADQAAKTADALRKRLEAEIEIRKQLGRLYVERQRNVESSNGIRAINDNGSIGFGADIRKENQGLPLAVAAQNTLDQIAGRKVAISTVSPAVRELFQATEAYRKAQIALNTEEDKSNELTRQKAAFMQALGISTAASTGALTGNTAALTKSIDALQAHRAEVQKQLESLTTNDYDDTGYRKRLAGYQADLEKTDKLIAELQGKQDKSADKRENKQAQLLEAYLREQQTYKELALKAAEQQEDDAKKASERQFQLDLTNIYESSRKLKASKKAAGQGNAFDAVQLEQENTLIQGAYDAHYERLLAIQRTKQDQLLDLQKEGDQKQLDALALAFEKEKDKYASQPAQLKAAIERYGRERAKLLLDQEQKRLDEEQKLASSVAESAALDFTDPVKAEEVRQQGLFAVKLKYALKEIDLKRRVLDSDPSTANKDALQVAQNTYDGLLAMQKKSEGKFDLYRLILGKADSPELREALDEVTASVVGSISQILQAQQQAAAQKAADATTAIGELQNQLNQELQYREEGSAANVAATRAAIAEQRQIRKEALIEQRQAAKAQVLLDTITQAGNLITAVSNVFAGTSKLDAILPGAGIAAGIALSAVLVGAFTASKITAFQAAGQIGGGSFYTGGFTEKGGKYEEAGVVHKGEFVANQELTKDYYSLFKALHEGKPGEIDWSAPSMRELLPPPLLPRQPIALPDYALPARLRAQQQEYNQRQQAQAQQPVNAAFAQMNTRLAAIEASNQRMADTPTVAALGPDRVLLTYADGTTKIVNYSG</sequence>
<keyword evidence="4" id="KW-1185">Reference proteome</keyword>
<dbReference type="InterPro" id="IPR013491">
    <property type="entry name" value="Tape_meas_N"/>
</dbReference>
<protein>
    <recommendedName>
        <fullName evidence="2">Tape measure protein N-terminal domain-containing protein</fullName>
    </recommendedName>
</protein>
<evidence type="ECO:0000259" key="2">
    <source>
        <dbReference type="Pfam" id="PF20155"/>
    </source>
</evidence>
<evidence type="ECO:0000313" key="4">
    <source>
        <dbReference type="Proteomes" id="UP000176294"/>
    </source>
</evidence>
<dbReference type="Pfam" id="PF20155">
    <property type="entry name" value="TMP_3"/>
    <property type="match status" value="1"/>
</dbReference>
<feature type="coiled-coil region" evidence="1">
    <location>
        <begin position="663"/>
        <end position="714"/>
    </location>
</feature>
<accession>A0A1G1SQE1</accession>
<comment type="caution">
    <text evidence="3">The sequence shown here is derived from an EMBL/GenBank/DDBJ whole genome shotgun (WGS) entry which is preliminary data.</text>
</comment>
<dbReference type="NCBIfam" id="TIGR02675">
    <property type="entry name" value="tape_meas_nterm"/>
    <property type="match status" value="1"/>
</dbReference>
<dbReference type="EMBL" id="MDZB01000175">
    <property type="protein sequence ID" value="OGX80836.1"/>
    <property type="molecule type" value="Genomic_DNA"/>
</dbReference>
<evidence type="ECO:0000256" key="1">
    <source>
        <dbReference type="SAM" id="Coils"/>
    </source>
</evidence>
<name>A0A1G1SQE1_9BACT</name>
<organism evidence="3 4">
    <name type="scientific">Hymenobacter lapidarius</name>
    <dbReference type="NCBI Taxonomy" id="1908237"/>
    <lineage>
        <taxon>Bacteria</taxon>
        <taxon>Pseudomonadati</taxon>
        <taxon>Bacteroidota</taxon>
        <taxon>Cytophagia</taxon>
        <taxon>Cytophagales</taxon>
        <taxon>Hymenobacteraceae</taxon>
        <taxon>Hymenobacter</taxon>
    </lineage>
</organism>
<proteinExistence type="predicted"/>
<dbReference type="Proteomes" id="UP000176294">
    <property type="component" value="Unassembled WGS sequence"/>
</dbReference>